<dbReference type="PRINTS" id="PR00032">
    <property type="entry name" value="HTHARAC"/>
</dbReference>
<evidence type="ECO:0000313" key="5">
    <source>
        <dbReference type="EMBL" id="RED51165.1"/>
    </source>
</evidence>
<dbReference type="InterPro" id="IPR011256">
    <property type="entry name" value="Reg_factor_effector_dom_sf"/>
</dbReference>
<dbReference type="GO" id="GO:0043565">
    <property type="term" value="F:sequence-specific DNA binding"/>
    <property type="evidence" value="ECO:0007669"/>
    <property type="project" value="InterPro"/>
</dbReference>
<evidence type="ECO:0000256" key="3">
    <source>
        <dbReference type="ARBA" id="ARBA00023163"/>
    </source>
</evidence>
<dbReference type="OrthoDB" id="9801123at2"/>
<feature type="domain" description="HTH araC/xylS-type" evidence="4">
    <location>
        <begin position="8"/>
        <end position="106"/>
    </location>
</feature>
<dbReference type="Gene3D" id="1.10.10.60">
    <property type="entry name" value="Homeodomain-like"/>
    <property type="match status" value="2"/>
</dbReference>
<accession>A0A3D9HP24</accession>
<dbReference type="RefSeq" id="WP_115996023.1">
    <property type="nucleotide sequence ID" value="NZ_QRDY01000045.1"/>
</dbReference>
<dbReference type="EMBL" id="QRDY01000045">
    <property type="protein sequence ID" value="RED51165.1"/>
    <property type="molecule type" value="Genomic_DNA"/>
</dbReference>
<keyword evidence="2" id="KW-0238">DNA-binding</keyword>
<dbReference type="PANTHER" id="PTHR47504">
    <property type="entry name" value="RIGHT ORIGIN-BINDING PROTEIN"/>
    <property type="match status" value="1"/>
</dbReference>
<evidence type="ECO:0000256" key="2">
    <source>
        <dbReference type="ARBA" id="ARBA00023125"/>
    </source>
</evidence>
<dbReference type="Proteomes" id="UP000256869">
    <property type="component" value="Unassembled WGS sequence"/>
</dbReference>
<keyword evidence="1" id="KW-0805">Transcription regulation</keyword>
<sequence length="282" mass="33064">MDWLDRMNSAMDYIEANLTDSISYEEIARKAYCSTYHFQRMFPFITGVSLSEYIRRRRLTLAAFELQTTDAKVLEVAMKYGYDSPEAFARAFKNLHGIMPMSAREQGVTLKAYPRMSFHISIRGDVEMNYRIEQRRSFEMFGVYGLINSDQKTAFAEVPVFRKRCDEDDSVGLMNELLGRFGDTVLHAALYDHTRENFKYMVCYNLPKGLEIPERFTKLSVPALTWAIFPEPQCELQRLWERIYSEWFPTSEYEQVEGPSFEMYYGMAINVTGEIWIPVKKK</sequence>
<dbReference type="GO" id="GO:0003700">
    <property type="term" value="F:DNA-binding transcription factor activity"/>
    <property type="evidence" value="ECO:0007669"/>
    <property type="project" value="InterPro"/>
</dbReference>
<organism evidence="5 6">
    <name type="scientific">Cohnella lupini</name>
    <dbReference type="NCBI Taxonomy" id="1294267"/>
    <lineage>
        <taxon>Bacteria</taxon>
        <taxon>Bacillati</taxon>
        <taxon>Bacillota</taxon>
        <taxon>Bacilli</taxon>
        <taxon>Bacillales</taxon>
        <taxon>Paenibacillaceae</taxon>
        <taxon>Cohnella</taxon>
    </lineage>
</organism>
<evidence type="ECO:0000313" key="6">
    <source>
        <dbReference type="Proteomes" id="UP000256869"/>
    </source>
</evidence>
<keyword evidence="6" id="KW-1185">Reference proteome</keyword>
<comment type="caution">
    <text evidence="5">The sequence shown here is derived from an EMBL/GenBank/DDBJ whole genome shotgun (WGS) entry which is preliminary data.</text>
</comment>
<protein>
    <submittedName>
        <fullName evidence="5">AraC family transcriptional regulator</fullName>
    </submittedName>
</protein>
<evidence type="ECO:0000256" key="1">
    <source>
        <dbReference type="ARBA" id="ARBA00023015"/>
    </source>
</evidence>
<gene>
    <name evidence="5" type="ORF">DFP95_14510</name>
</gene>
<dbReference type="InterPro" id="IPR029441">
    <property type="entry name" value="Cass2"/>
</dbReference>
<dbReference type="PROSITE" id="PS01124">
    <property type="entry name" value="HTH_ARAC_FAMILY_2"/>
    <property type="match status" value="1"/>
</dbReference>
<dbReference type="InterPro" id="IPR009057">
    <property type="entry name" value="Homeodomain-like_sf"/>
</dbReference>
<dbReference type="InterPro" id="IPR010499">
    <property type="entry name" value="AraC_E-bd"/>
</dbReference>
<name>A0A3D9HP24_9BACL</name>
<dbReference type="Pfam" id="PF14526">
    <property type="entry name" value="Cass2"/>
    <property type="match status" value="1"/>
</dbReference>
<dbReference type="SMART" id="SM00871">
    <property type="entry name" value="AraC_E_bind"/>
    <property type="match status" value="1"/>
</dbReference>
<dbReference type="SMART" id="SM00342">
    <property type="entry name" value="HTH_ARAC"/>
    <property type="match status" value="1"/>
</dbReference>
<dbReference type="InterPro" id="IPR020449">
    <property type="entry name" value="Tscrpt_reg_AraC-type_HTH"/>
</dbReference>
<dbReference type="InterPro" id="IPR050959">
    <property type="entry name" value="MarA-like"/>
</dbReference>
<proteinExistence type="predicted"/>
<dbReference type="SUPFAM" id="SSF46689">
    <property type="entry name" value="Homeodomain-like"/>
    <property type="match status" value="2"/>
</dbReference>
<reference evidence="5 6" key="1">
    <citation type="submission" date="2018-07" db="EMBL/GenBank/DDBJ databases">
        <title>Genomic Encyclopedia of Type Strains, Phase III (KMG-III): the genomes of soil and plant-associated and newly described type strains.</title>
        <authorList>
            <person name="Whitman W."/>
        </authorList>
    </citation>
    <scope>NUCLEOTIDE SEQUENCE [LARGE SCALE GENOMIC DNA]</scope>
    <source>
        <strain evidence="5 6">CECT 8236</strain>
    </source>
</reference>
<dbReference type="Gene3D" id="3.20.80.10">
    <property type="entry name" value="Regulatory factor, effector binding domain"/>
    <property type="match status" value="1"/>
</dbReference>
<dbReference type="Pfam" id="PF12833">
    <property type="entry name" value="HTH_18"/>
    <property type="match status" value="1"/>
</dbReference>
<dbReference type="SUPFAM" id="SSF55136">
    <property type="entry name" value="Probable bacterial effector-binding domain"/>
    <property type="match status" value="1"/>
</dbReference>
<dbReference type="InterPro" id="IPR018060">
    <property type="entry name" value="HTH_AraC"/>
</dbReference>
<keyword evidence="3" id="KW-0804">Transcription</keyword>
<dbReference type="PANTHER" id="PTHR47504:SF5">
    <property type="entry name" value="RIGHT ORIGIN-BINDING PROTEIN"/>
    <property type="match status" value="1"/>
</dbReference>
<evidence type="ECO:0000259" key="4">
    <source>
        <dbReference type="PROSITE" id="PS01124"/>
    </source>
</evidence>
<dbReference type="AlphaFoldDB" id="A0A3D9HP24"/>